<comment type="function">
    <text evidence="1 8">Probably involved in transport through the plasma membrane.</text>
</comment>
<dbReference type="InterPro" id="IPR007603">
    <property type="entry name" value="Choline_transptr-like"/>
</dbReference>
<keyword evidence="5 8" id="KW-0812">Transmembrane</keyword>
<comment type="similarity">
    <text evidence="3 8">Belongs to the CTL (choline transporter-like) family.</text>
</comment>
<evidence type="ECO:0000256" key="7">
    <source>
        <dbReference type="ARBA" id="ARBA00023136"/>
    </source>
</evidence>
<evidence type="ECO:0000256" key="4">
    <source>
        <dbReference type="ARBA" id="ARBA00015388"/>
    </source>
</evidence>
<evidence type="ECO:0000256" key="3">
    <source>
        <dbReference type="ARBA" id="ARBA00007168"/>
    </source>
</evidence>
<dbReference type="Pfam" id="PF04515">
    <property type="entry name" value="Choline_transpo"/>
    <property type="match status" value="1"/>
</dbReference>
<evidence type="ECO:0000256" key="6">
    <source>
        <dbReference type="ARBA" id="ARBA00022989"/>
    </source>
</evidence>
<evidence type="ECO:0000256" key="2">
    <source>
        <dbReference type="ARBA" id="ARBA00004141"/>
    </source>
</evidence>
<feature type="transmembrane region" description="Helical" evidence="8">
    <location>
        <begin position="456"/>
        <end position="488"/>
    </location>
</feature>
<dbReference type="AlphaFoldDB" id="A0A8H7QHQ8"/>
<feature type="transmembrane region" description="Helical" evidence="8">
    <location>
        <begin position="288"/>
        <end position="304"/>
    </location>
</feature>
<keyword evidence="6 8" id="KW-1133">Transmembrane helix</keyword>
<accession>A0A8H7QHQ8</accession>
<dbReference type="GO" id="GO:0005886">
    <property type="term" value="C:plasma membrane"/>
    <property type="evidence" value="ECO:0007669"/>
    <property type="project" value="UniProtKB-SubCell"/>
</dbReference>
<comment type="caution">
    <text evidence="10">The sequence shown here is derived from an EMBL/GenBank/DDBJ whole genome shotgun (WGS) entry which is preliminary data.</text>
</comment>
<evidence type="ECO:0000256" key="8">
    <source>
        <dbReference type="RuleBase" id="RU368066"/>
    </source>
</evidence>
<feature type="compositionally biased region" description="Low complexity" evidence="9">
    <location>
        <begin position="1"/>
        <end position="18"/>
    </location>
</feature>
<feature type="transmembrane region" description="Helical" evidence="8">
    <location>
        <begin position="416"/>
        <end position="440"/>
    </location>
</feature>
<feature type="region of interest" description="Disordered" evidence="9">
    <location>
        <begin position="1"/>
        <end position="73"/>
    </location>
</feature>
<feature type="transmembrane region" description="Helical" evidence="8">
    <location>
        <begin position="82"/>
        <end position="106"/>
    </location>
</feature>
<proteinExistence type="inferred from homology"/>
<dbReference type="PANTHER" id="PTHR12385:SF4">
    <property type="entry name" value="PROTEIN PNS1"/>
    <property type="match status" value="1"/>
</dbReference>
<feature type="transmembrane region" description="Helical" evidence="8">
    <location>
        <begin position="187"/>
        <end position="205"/>
    </location>
</feature>
<dbReference type="Proteomes" id="UP000650833">
    <property type="component" value="Unassembled WGS sequence"/>
</dbReference>
<sequence>MYQPPSQSSDPPSDYNKYYPPPPTANNNNNYQDQSHIEYGQQPQPYGQQPPNYGAPPPSQPVNQQPYTPGEKIKPSKGWNDVWATILWLCNLGAFIALAVIALMTYSDHRGSYNGVQSENAYPGLTFDTSTLKIFGLSAIVGFGISFLYLILANFFPKPLIIVTFIGSIIVYFGVTIYYFVEHYYSAAIVFLIFSCLYVACFFWWKSRIPFATVMLQTITSITRKYPSTIIIGIISLIIQTAFSFLFMFTTIGIYQAWYSSSSNNSKLDCAMVFLVFSFYWTSQVITYVTHVTLAGIFATVYFLNDGVRHPIWGSLKRALTTSFGSICFGALLIAIINLVRYFLSIARANADNACLAFFICIIQCIVNCAAGLFEWFNYYAFSGVAIYGKAFIPTARKTWTMVKDRGIEAMINDNLIGNVLFMGGLLVGVLCGLLGFIYLEVSSPSYNQNGGMTPVVIMVCFLIGTSMFSTIATVISSGVATTFVCLAEDPEALRRSKPELYEKIRETWPRIAQGV</sequence>
<organism evidence="10 11">
    <name type="scientific">Mucor plumbeus</name>
    <dbReference type="NCBI Taxonomy" id="97098"/>
    <lineage>
        <taxon>Eukaryota</taxon>
        <taxon>Fungi</taxon>
        <taxon>Fungi incertae sedis</taxon>
        <taxon>Mucoromycota</taxon>
        <taxon>Mucoromycotina</taxon>
        <taxon>Mucoromycetes</taxon>
        <taxon>Mucorales</taxon>
        <taxon>Mucorineae</taxon>
        <taxon>Mucoraceae</taxon>
        <taxon>Mucor</taxon>
    </lineage>
</organism>
<name>A0A8H7QHQ8_9FUNG</name>
<feature type="transmembrane region" description="Helical" evidence="8">
    <location>
        <begin position="160"/>
        <end position="181"/>
    </location>
</feature>
<gene>
    <name evidence="10" type="ORF">INT46_000688</name>
</gene>
<keyword evidence="7 8" id="KW-0472">Membrane</keyword>
<feature type="transmembrane region" description="Helical" evidence="8">
    <location>
        <begin position="134"/>
        <end position="153"/>
    </location>
</feature>
<evidence type="ECO:0000313" key="10">
    <source>
        <dbReference type="EMBL" id="KAG2192627.1"/>
    </source>
</evidence>
<feature type="transmembrane region" description="Helical" evidence="8">
    <location>
        <begin position="226"/>
        <end position="258"/>
    </location>
</feature>
<dbReference type="GO" id="GO:0022857">
    <property type="term" value="F:transmembrane transporter activity"/>
    <property type="evidence" value="ECO:0007669"/>
    <property type="project" value="UniProtKB-UniRule"/>
</dbReference>
<evidence type="ECO:0000313" key="11">
    <source>
        <dbReference type="Proteomes" id="UP000650833"/>
    </source>
</evidence>
<reference evidence="10" key="1">
    <citation type="submission" date="2020-12" db="EMBL/GenBank/DDBJ databases">
        <title>Metabolic potential, ecology and presence of endohyphal bacteria is reflected in genomic diversity of Mucoromycotina.</title>
        <authorList>
            <person name="Muszewska A."/>
            <person name="Okrasinska A."/>
            <person name="Steczkiewicz K."/>
            <person name="Drgas O."/>
            <person name="Orlowska M."/>
            <person name="Perlinska-Lenart U."/>
            <person name="Aleksandrzak-Piekarczyk T."/>
            <person name="Szatraj K."/>
            <person name="Zielenkiewicz U."/>
            <person name="Pilsyk S."/>
            <person name="Malc E."/>
            <person name="Mieczkowski P."/>
            <person name="Kruszewska J.S."/>
            <person name="Biernat P."/>
            <person name="Pawlowska J."/>
        </authorList>
    </citation>
    <scope>NUCLEOTIDE SEQUENCE</scope>
    <source>
        <strain evidence="10">CBS 226.32</strain>
    </source>
</reference>
<keyword evidence="11" id="KW-1185">Reference proteome</keyword>
<dbReference type="OrthoDB" id="44736at2759"/>
<protein>
    <recommendedName>
        <fullName evidence="4 8">Protein PNS1</fullName>
    </recommendedName>
</protein>
<feature type="compositionally biased region" description="Low complexity" evidence="9">
    <location>
        <begin position="39"/>
        <end position="52"/>
    </location>
</feature>
<dbReference type="PANTHER" id="PTHR12385">
    <property type="entry name" value="CHOLINE TRANSPORTER-LIKE (SLC FAMILY 44)"/>
    <property type="match status" value="1"/>
</dbReference>
<dbReference type="EMBL" id="JAEPRC010000708">
    <property type="protein sequence ID" value="KAG2192627.1"/>
    <property type="molecule type" value="Genomic_DNA"/>
</dbReference>
<evidence type="ECO:0000256" key="1">
    <source>
        <dbReference type="ARBA" id="ARBA00002957"/>
    </source>
</evidence>
<evidence type="ECO:0000256" key="9">
    <source>
        <dbReference type="SAM" id="MobiDB-lite"/>
    </source>
</evidence>
<evidence type="ECO:0000256" key="5">
    <source>
        <dbReference type="ARBA" id="ARBA00022692"/>
    </source>
</evidence>
<feature type="transmembrane region" description="Helical" evidence="8">
    <location>
        <begin position="324"/>
        <end position="344"/>
    </location>
</feature>
<comment type="subcellular location">
    <subcellularLocation>
        <location evidence="8">Cell membrane</location>
        <topology evidence="8">Multi-pass membrane protein</topology>
    </subcellularLocation>
    <subcellularLocation>
        <location evidence="2">Membrane</location>
        <topology evidence="2">Multi-pass membrane protein</topology>
    </subcellularLocation>
</comment>
<feature type="transmembrane region" description="Helical" evidence="8">
    <location>
        <begin position="356"/>
        <end position="373"/>
    </location>
</feature>